<feature type="compositionally biased region" description="Low complexity" evidence="10">
    <location>
        <begin position="91"/>
        <end position="107"/>
    </location>
</feature>
<dbReference type="Gene3D" id="6.10.340.10">
    <property type="match status" value="1"/>
</dbReference>
<dbReference type="CDD" id="cd06225">
    <property type="entry name" value="HAMP"/>
    <property type="match status" value="1"/>
</dbReference>
<dbReference type="Proteomes" id="UP001451571">
    <property type="component" value="Chromosome"/>
</dbReference>
<dbReference type="Pfam" id="PF17200">
    <property type="entry name" value="sCache_2"/>
    <property type="match status" value="1"/>
</dbReference>
<feature type="domain" description="HAMP" evidence="12">
    <location>
        <begin position="260"/>
        <end position="313"/>
    </location>
</feature>
<dbReference type="SMART" id="SM01049">
    <property type="entry name" value="Cache_2"/>
    <property type="match status" value="1"/>
</dbReference>
<dbReference type="InterPro" id="IPR004089">
    <property type="entry name" value="MCPsignal_dom"/>
</dbReference>
<dbReference type="Pfam" id="PF00672">
    <property type="entry name" value="HAMP"/>
    <property type="match status" value="1"/>
</dbReference>
<keyword evidence="3" id="KW-0812">Transmembrane</keyword>
<evidence type="ECO:0000256" key="4">
    <source>
        <dbReference type="ARBA" id="ARBA00022989"/>
    </source>
</evidence>
<evidence type="ECO:0000259" key="11">
    <source>
        <dbReference type="PROSITE" id="PS50111"/>
    </source>
</evidence>
<dbReference type="Pfam" id="PF00015">
    <property type="entry name" value="MCPsignal"/>
    <property type="match status" value="1"/>
</dbReference>
<dbReference type="SMART" id="SM00304">
    <property type="entry name" value="HAMP"/>
    <property type="match status" value="1"/>
</dbReference>
<dbReference type="RefSeq" id="WP_342758454.1">
    <property type="nucleotide sequence ID" value="NZ_CP146256.1"/>
</dbReference>
<evidence type="ECO:0000256" key="2">
    <source>
        <dbReference type="ARBA" id="ARBA00022475"/>
    </source>
</evidence>
<feature type="coiled-coil region" evidence="9">
    <location>
        <begin position="568"/>
        <end position="619"/>
    </location>
</feature>
<feature type="domain" description="Methyl-accepting transducer" evidence="11">
    <location>
        <begin position="332"/>
        <end position="589"/>
    </location>
</feature>
<dbReference type="InterPro" id="IPR033480">
    <property type="entry name" value="sCache_2"/>
</dbReference>
<evidence type="ECO:0000256" key="7">
    <source>
        <dbReference type="ARBA" id="ARBA00029447"/>
    </source>
</evidence>
<dbReference type="PROSITE" id="PS50111">
    <property type="entry name" value="CHEMOTAXIS_TRANSDUC_2"/>
    <property type="match status" value="1"/>
</dbReference>
<feature type="region of interest" description="Disordered" evidence="10">
    <location>
        <begin position="91"/>
        <end position="122"/>
    </location>
</feature>
<evidence type="ECO:0000256" key="8">
    <source>
        <dbReference type="PROSITE-ProRule" id="PRU00284"/>
    </source>
</evidence>
<evidence type="ECO:0000313" key="13">
    <source>
        <dbReference type="EMBL" id="XAH74876.1"/>
    </source>
</evidence>
<keyword evidence="14" id="KW-1185">Reference proteome</keyword>
<sequence length="619" mass="67632">MKFFKIDTINKKICIFIIAIVLVALAGVSSINYVIAKGELTRSNQIILKNVIESCLFEINKNYHYSTEESGWMTQEEAQATSIDAISEMHGGTSDTLSSGTTADSDAVSGATTASDADGEVDAVSSATENTQYKYHTLDLGEGGYFFVVNSAGDVIFHPFLSGNIMDLTSKDGRAIIQEIIQTAKSGGGMLEYELSGDVSSISGEKTVYTQYFPYWDWTITAVIYNGDLFRGTQIIRDYNMAALAIILVLSLSAGILLTRKITRPIKVISGILHKVSQGDLTVEKINIRRKDETKLLADSVNVLIDKLNLIVKSIISSAEVMNQFSGELKESADSVVHMTEEVSKSINQMTELSEVQTQNTVKSVENVNLLGDDIKETAAASEKMEKATEETMKLKEHGLASVKELKQASDENNANSKKMEQVIGQIYEHSERIGEIVNIISSVADQTNLLALNANIEAARAGEAGKGFAVVAGEVRILATETAKAAESIKAKVDEMMQQSGKAVNFVEINRQGVENINGTVSTAEDVFNKISEELQDLMGDIGRIARRSYETNQKKDYILDMLGSIAQTAEENVSAMEEISSSAEEQTMTVNEITNNISRLNEMAEELNELINTFQTK</sequence>
<dbReference type="Gene3D" id="1.10.287.950">
    <property type="entry name" value="Methyl-accepting chemotaxis protein"/>
    <property type="match status" value="1"/>
</dbReference>
<gene>
    <name evidence="13" type="ORF">V6984_03665</name>
</gene>
<evidence type="ECO:0000256" key="3">
    <source>
        <dbReference type="ARBA" id="ARBA00022692"/>
    </source>
</evidence>
<dbReference type="SMART" id="SM00283">
    <property type="entry name" value="MA"/>
    <property type="match status" value="1"/>
</dbReference>
<reference evidence="13 14" key="1">
    <citation type="submission" date="2024-02" db="EMBL/GenBank/DDBJ databases">
        <title>Bacterial strain from lacustrine sediment.</title>
        <authorList>
            <person name="Petit C."/>
            <person name="Fadhlaoui K."/>
        </authorList>
    </citation>
    <scope>NUCLEOTIDE SEQUENCE [LARGE SCALE GENOMIC DNA]</scope>
    <source>
        <strain evidence="13 14">IPX-CK</strain>
    </source>
</reference>
<keyword evidence="9" id="KW-0175">Coiled coil</keyword>
<protein>
    <submittedName>
        <fullName evidence="13">Methyl-accepting chemotaxis protein</fullName>
    </submittedName>
</protein>
<evidence type="ECO:0000256" key="10">
    <source>
        <dbReference type="SAM" id="MobiDB-lite"/>
    </source>
</evidence>
<dbReference type="PROSITE" id="PS50885">
    <property type="entry name" value="HAMP"/>
    <property type="match status" value="1"/>
</dbReference>
<organism evidence="13 14">
    <name type="scientific">Kineothrix sedimenti</name>
    <dbReference type="NCBI Taxonomy" id="3123317"/>
    <lineage>
        <taxon>Bacteria</taxon>
        <taxon>Bacillati</taxon>
        <taxon>Bacillota</taxon>
        <taxon>Clostridia</taxon>
        <taxon>Lachnospirales</taxon>
        <taxon>Lachnospiraceae</taxon>
        <taxon>Kineothrix</taxon>
    </lineage>
</organism>
<dbReference type="EMBL" id="CP146256">
    <property type="protein sequence ID" value="XAH74876.1"/>
    <property type="molecule type" value="Genomic_DNA"/>
</dbReference>
<dbReference type="SUPFAM" id="SSF58104">
    <property type="entry name" value="Methyl-accepting chemotaxis protein (MCP) signaling domain"/>
    <property type="match status" value="1"/>
</dbReference>
<comment type="similarity">
    <text evidence="7">Belongs to the methyl-accepting chemotaxis (MCP) protein family.</text>
</comment>
<dbReference type="PANTHER" id="PTHR32089:SF112">
    <property type="entry name" value="LYSOZYME-LIKE PROTEIN-RELATED"/>
    <property type="match status" value="1"/>
</dbReference>
<keyword evidence="5" id="KW-0472">Membrane</keyword>
<keyword evidence="4" id="KW-1133">Transmembrane helix</keyword>
<evidence type="ECO:0000313" key="14">
    <source>
        <dbReference type="Proteomes" id="UP001451571"/>
    </source>
</evidence>
<evidence type="ECO:0000256" key="1">
    <source>
        <dbReference type="ARBA" id="ARBA00004651"/>
    </source>
</evidence>
<dbReference type="Gene3D" id="3.30.450.20">
    <property type="entry name" value="PAS domain"/>
    <property type="match status" value="1"/>
</dbReference>
<keyword evidence="6 8" id="KW-0807">Transducer</keyword>
<proteinExistence type="inferred from homology"/>
<evidence type="ECO:0000256" key="9">
    <source>
        <dbReference type="SAM" id="Coils"/>
    </source>
</evidence>
<dbReference type="PANTHER" id="PTHR32089">
    <property type="entry name" value="METHYL-ACCEPTING CHEMOTAXIS PROTEIN MCPB"/>
    <property type="match status" value="1"/>
</dbReference>
<name>A0ABZ3EXA4_9FIRM</name>
<evidence type="ECO:0000256" key="6">
    <source>
        <dbReference type="ARBA" id="ARBA00023224"/>
    </source>
</evidence>
<evidence type="ECO:0000256" key="5">
    <source>
        <dbReference type="ARBA" id="ARBA00023136"/>
    </source>
</evidence>
<accession>A0ABZ3EXA4</accession>
<dbReference type="InterPro" id="IPR003660">
    <property type="entry name" value="HAMP_dom"/>
</dbReference>
<comment type="subcellular location">
    <subcellularLocation>
        <location evidence="1">Cell membrane</location>
        <topology evidence="1">Multi-pass membrane protein</topology>
    </subcellularLocation>
</comment>
<keyword evidence="2" id="KW-1003">Cell membrane</keyword>
<evidence type="ECO:0000259" key="12">
    <source>
        <dbReference type="PROSITE" id="PS50885"/>
    </source>
</evidence>